<dbReference type="GO" id="GO:0047669">
    <property type="term" value="F:amylosucrase activity"/>
    <property type="evidence" value="ECO:0007669"/>
    <property type="project" value="InterPro"/>
</dbReference>
<dbReference type="PANTHER" id="PTHR10357">
    <property type="entry name" value="ALPHA-AMYLASE FAMILY MEMBER"/>
    <property type="match status" value="1"/>
</dbReference>
<dbReference type="Proteomes" id="UP000642809">
    <property type="component" value="Unassembled WGS sequence"/>
</dbReference>
<keyword evidence="3" id="KW-1185">Reference proteome</keyword>
<dbReference type="Gene3D" id="2.60.40.1180">
    <property type="entry name" value="Golgi alpha-mannosidase II"/>
    <property type="match status" value="1"/>
</dbReference>
<reference evidence="2" key="2">
    <citation type="submission" date="2020-09" db="EMBL/GenBank/DDBJ databases">
        <authorList>
            <person name="Sun Q."/>
            <person name="Kim S."/>
        </authorList>
    </citation>
    <scope>NUCLEOTIDE SEQUENCE</scope>
    <source>
        <strain evidence="2">KCTC 23224</strain>
    </source>
</reference>
<evidence type="ECO:0000313" key="2">
    <source>
        <dbReference type="EMBL" id="GHB33224.1"/>
    </source>
</evidence>
<dbReference type="SMART" id="SM00642">
    <property type="entry name" value="Aamy"/>
    <property type="match status" value="1"/>
</dbReference>
<name>A0A8J3CXD8_9BACT</name>
<dbReference type="PANTHER" id="PTHR10357:SF213">
    <property type="entry name" value="ALPHA AMYLASE CATALYTIC REGION"/>
    <property type="match status" value="1"/>
</dbReference>
<proteinExistence type="predicted"/>
<dbReference type="InterPro" id="IPR044077">
    <property type="entry name" value="Amylosucrase"/>
</dbReference>
<gene>
    <name evidence="2" type="ORF">GCM10008106_12700</name>
</gene>
<reference evidence="2" key="1">
    <citation type="journal article" date="2014" name="Int. J. Syst. Evol. Microbiol.">
        <title>Complete genome sequence of Corynebacterium casei LMG S-19264T (=DSM 44701T), isolated from a smear-ripened cheese.</title>
        <authorList>
            <consortium name="US DOE Joint Genome Institute (JGI-PGF)"/>
            <person name="Walter F."/>
            <person name="Albersmeier A."/>
            <person name="Kalinowski J."/>
            <person name="Ruckert C."/>
        </authorList>
    </citation>
    <scope>NUCLEOTIDE SEQUENCE</scope>
    <source>
        <strain evidence="2">KCTC 23224</strain>
    </source>
</reference>
<dbReference type="InterPro" id="IPR045857">
    <property type="entry name" value="O16G_dom_2"/>
</dbReference>
<dbReference type="CDD" id="cd11324">
    <property type="entry name" value="AmyAc_Amylosucrase"/>
    <property type="match status" value="1"/>
</dbReference>
<dbReference type="SUPFAM" id="SSF51011">
    <property type="entry name" value="Glycosyl hydrolase domain"/>
    <property type="match status" value="1"/>
</dbReference>
<accession>A0A8J3CXD8</accession>
<dbReference type="Gene3D" id="3.20.20.80">
    <property type="entry name" value="Glycosidases"/>
    <property type="match status" value="1"/>
</dbReference>
<dbReference type="InterPro" id="IPR013780">
    <property type="entry name" value="Glyco_hydro_b"/>
</dbReference>
<dbReference type="Gene3D" id="1.10.1740.10">
    <property type="match status" value="1"/>
</dbReference>
<dbReference type="Pfam" id="PF00128">
    <property type="entry name" value="Alpha-amylase"/>
    <property type="match status" value="1"/>
</dbReference>
<dbReference type="InterPro" id="IPR017853">
    <property type="entry name" value="GH"/>
</dbReference>
<evidence type="ECO:0000259" key="1">
    <source>
        <dbReference type="SMART" id="SM00642"/>
    </source>
</evidence>
<sequence length="649" mass="74930">MPSTIIQNDFILRIIAKYALNIHPKDTPIIQRLETHLEVIGKLFYELYSTHPQKDEQFELLIVQVIQQGQNRANDLQARDKEKATKDHWFLSNEIVGMSLYVDRFAGKLQDMPSKLPYLEDLGVNFLHLMPLFESPEGESDGGYAVSNFRKVDAKFGNLQDLEKLRKLMHEKGMYLMLDIVLNHTSHKHEWAEKAKAGDPYYQSFFYMYDNRWIPNQYEQSMPEIFPEGAPGNFTWVPECNRWVMTVFHNYQWDLNYMNPIVLKEMVDNVLFYANLGVDVLRVDAPAFIWKQTGTTSQNLPQVHSLLQLIKHCVLVAAPGMALLGEAIVAPQEIIKYFGTGEYTAKECDFAYNATHMALQWDTLATGDTELLMSAQHLMLQKPYGTSWITYTRCHDDIGLGYTDEMIRSIGKNPYHHRKFITDFYSGNYPNSPSKGALFSFNPKTGDARISGTLASLCGLEVALETNNTSKIEESIQKILLMQAHSLVLGGLPMLFYGDEIGYTNDYSFYDDPAKSYDNRWMHRPLIDWEKAANIQLEGTVEQKIYLGTQKLIAIRKQLPQLADLKNLVWSSPQSNHVTVFLREHEGKRFFGAFNFSAYATQISWYAFREYTEKPERLLDLWNGVTLEVGMDHEFLHFEPYQFMLLEVH</sequence>
<dbReference type="AlphaFoldDB" id="A0A8J3CXD8"/>
<evidence type="ECO:0000313" key="3">
    <source>
        <dbReference type="Proteomes" id="UP000642809"/>
    </source>
</evidence>
<dbReference type="InterPro" id="IPR006047">
    <property type="entry name" value="GH13_cat_dom"/>
</dbReference>
<dbReference type="SUPFAM" id="SSF51445">
    <property type="entry name" value="(Trans)glycosidases"/>
    <property type="match status" value="1"/>
</dbReference>
<comment type="caution">
    <text evidence="2">The sequence shown here is derived from an EMBL/GenBank/DDBJ whole genome shotgun (WGS) entry which is preliminary data.</text>
</comment>
<dbReference type="EMBL" id="BMYF01000006">
    <property type="protein sequence ID" value="GHB33224.1"/>
    <property type="molecule type" value="Genomic_DNA"/>
</dbReference>
<feature type="domain" description="Glycosyl hydrolase family 13 catalytic" evidence="1">
    <location>
        <begin position="99"/>
        <end position="536"/>
    </location>
</feature>
<dbReference type="GO" id="GO:0005975">
    <property type="term" value="P:carbohydrate metabolic process"/>
    <property type="evidence" value="ECO:0007669"/>
    <property type="project" value="InterPro"/>
</dbReference>
<dbReference type="RefSeq" id="WP_189579644.1">
    <property type="nucleotide sequence ID" value="NZ_BMYF01000006.1"/>
</dbReference>
<dbReference type="Gene3D" id="3.90.400.10">
    <property type="entry name" value="Oligo-1,6-glucosidase, Domain 2"/>
    <property type="match status" value="1"/>
</dbReference>
<organism evidence="2 3">
    <name type="scientific">Mongoliitalea lutea</name>
    <dbReference type="NCBI Taxonomy" id="849756"/>
    <lineage>
        <taxon>Bacteria</taxon>
        <taxon>Pseudomonadati</taxon>
        <taxon>Bacteroidota</taxon>
        <taxon>Cytophagia</taxon>
        <taxon>Cytophagales</taxon>
        <taxon>Cyclobacteriaceae</taxon>
        <taxon>Mongoliitalea</taxon>
    </lineage>
</organism>
<protein>
    <submittedName>
        <fullName evidence="2">Alpha-amylase</fullName>
    </submittedName>
</protein>